<dbReference type="InterPro" id="IPR001680">
    <property type="entry name" value="WD40_rpt"/>
</dbReference>
<evidence type="ECO:0000259" key="8">
    <source>
        <dbReference type="Pfam" id="PF24807"/>
    </source>
</evidence>
<dbReference type="InterPro" id="IPR011047">
    <property type="entry name" value="Quinoprotein_ADH-like_sf"/>
</dbReference>
<evidence type="ECO:0000313" key="9">
    <source>
        <dbReference type="EMBL" id="KDQ10398.1"/>
    </source>
</evidence>
<dbReference type="InParanoid" id="A0A067M3R3"/>
<organism evidence="9 10">
    <name type="scientific">Botryobasidium botryosum (strain FD-172 SS1)</name>
    <dbReference type="NCBI Taxonomy" id="930990"/>
    <lineage>
        <taxon>Eukaryota</taxon>
        <taxon>Fungi</taxon>
        <taxon>Dikarya</taxon>
        <taxon>Basidiomycota</taxon>
        <taxon>Agaricomycotina</taxon>
        <taxon>Agaricomycetes</taxon>
        <taxon>Cantharellales</taxon>
        <taxon>Botryobasidiaceae</taxon>
        <taxon>Botryobasidium</taxon>
    </lineage>
</organism>
<evidence type="ECO:0000256" key="4">
    <source>
        <dbReference type="ARBA" id="ARBA00022737"/>
    </source>
</evidence>
<evidence type="ECO:0000313" key="10">
    <source>
        <dbReference type="Proteomes" id="UP000027195"/>
    </source>
</evidence>
<dbReference type="Pfam" id="PF24807">
    <property type="entry name" value="WD40_CDC20-Fz"/>
    <property type="match status" value="1"/>
</dbReference>
<proteinExistence type="inferred from homology"/>
<keyword evidence="3" id="KW-0132">Cell division</keyword>
<reference evidence="10" key="1">
    <citation type="journal article" date="2014" name="Proc. Natl. Acad. Sci. U.S.A.">
        <title>Extensive sampling of basidiomycete genomes demonstrates inadequacy of the white-rot/brown-rot paradigm for wood decay fungi.</title>
        <authorList>
            <person name="Riley R."/>
            <person name="Salamov A.A."/>
            <person name="Brown D.W."/>
            <person name="Nagy L.G."/>
            <person name="Floudas D."/>
            <person name="Held B.W."/>
            <person name="Levasseur A."/>
            <person name="Lombard V."/>
            <person name="Morin E."/>
            <person name="Otillar R."/>
            <person name="Lindquist E.A."/>
            <person name="Sun H."/>
            <person name="LaButti K.M."/>
            <person name="Schmutz J."/>
            <person name="Jabbour D."/>
            <person name="Luo H."/>
            <person name="Baker S.E."/>
            <person name="Pisabarro A.G."/>
            <person name="Walton J.D."/>
            <person name="Blanchette R.A."/>
            <person name="Henrissat B."/>
            <person name="Martin F."/>
            <person name="Cullen D."/>
            <person name="Hibbett D.S."/>
            <person name="Grigoriev I.V."/>
        </authorList>
    </citation>
    <scope>NUCLEOTIDE SEQUENCE [LARGE SCALE GENOMIC DNA]</scope>
    <source>
        <strain evidence="10">FD-172 SS1</strain>
    </source>
</reference>
<feature type="region of interest" description="Disordered" evidence="7">
    <location>
        <begin position="1"/>
        <end position="45"/>
    </location>
</feature>
<dbReference type="HOGENOM" id="CLU_014831_6_0_1"/>
<dbReference type="GO" id="GO:0051301">
    <property type="term" value="P:cell division"/>
    <property type="evidence" value="ECO:0007669"/>
    <property type="project" value="UniProtKB-KW"/>
</dbReference>
<dbReference type="AlphaFoldDB" id="A0A067M3R3"/>
<dbReference type="Gene3D" id="2.130.10.10">
    <property type="entry name" value="YVTN repeat-like/Quinoprotein amine dehydrogenase"/>
    <property type="match status" value="1"/>
</dbReference>
<evidence type="ECO:0000256" key="6">
    <source>
        <dbReference type="ARBA" id="ARBA00023306"/>
    </source>
</evidence>
<evidence type="ECO:0000256" key="5">
    <source>
        <dbReference type="ARBA" id="ARBA00022776"/>
    </source>
</evidence>
<keyword evidence="6" id="KW-0131">Cell cycle</keyword>
<dbReference type="InterPro" id="IPR056150">
    <property type="entry name" value="WD40_CDC20-Fz"/>
</dbReference>
<dbReference type="GO" id="GO:0031145">
    <property type="term" value="P:anaphase-promoting complex-dependent catabolic process"/>
    <property type="evidence" value="ECO:0007669"/>
    <property type="project" value="TreeGrafter"/>
</dbReference>
<dbReference type="EMBL" id="KL198068">
    <property type="protein sequence ID" value="KDQ10398.1"/>
    <property type="molecule type" value="Genomic_DNA"/>
</dbReference>
<protein>
    <recommendedName>
        <fullName evidence="8">CDC20/Fizzy WD40 domain-containing protein</fullName>
    </recommendedName>
</protein>
<evidence type="ECO:0000256" key="2">
    <source>
        <dbReference type="ARBA" id="ARBA00022574"/>
    </source>
</evidence>
<evidence type="ECO:0000256" key="7">
    <source>
        <dbReference type="SAM" id="MobiDB-lite"/>
    </source>
</evidence>
<dbReference type="PANTHER" id="PTHR19918">
    <property type="entry name" value="CELL DIVISION CYCLE 20 CDC20 FIZZY -RELATED"/>
    <property type="match status" value="1"/>
</dbReference>
<gene>
    <name evidence="9" type="ORF">BOTBODRAFT_36297</name>
</gene>
<keyword evidence="10" id="KW-1185">Reference proteome</keyword>
<feature type="domain" description="CDC20/Fizzy WD40" evidence="8">
    <location>
        <begin position="205"/>
        <end position="561"/>
    </location>
</feature>
<dbReference type="InterPro" id="IPR015943">
    <property type="entry name" value="WD40/YVTN_repeat-like_dom_sf"/>
</dbReference>
<dbReference type="GO" id="GO:0010997">
    <property type="term" value="F:anaphase-promoting complex binding"/>
    <property type="evidence" value="ECO:0007669"/>
    <property type="project" value="InterPro"/>
</dbReference>
<dbReference type="SUPFAM" id="SSF50998">
    <property type="entry name" value="Quinoprotein alcohol dehydrogenase-like"/>
    <property type="match status" value="1"/>
</dbReference>
<keyword evidence="5" id="KW-0498">Mitosis</keyword>
<dbReference type="GO" id="GO:0005680">
    <property type="term" value="C:anaphase-promoting complex"/>
    <property type="evidence" value="ECO:0007669"/>
    <property type="project" value="TreeGrafter"/>
</dbReference>
<evidence type="ECO:0000256" key="1">
    <source>
        <dbReference type="ARBA" id="ARBA00006445"/>
    </source>
</evidence>
<dbReference type="STRING" id="930990.A0A067M3R3"/>
<dbReference type="PANTHER" id="PTHR19918:SF8">
    <property type="entry name" value="FI02843P"/>
    <property type="match status" value="1"/>
</dbReference>
<evidence type="ECO:0000256" key="3">
    <source>
        <dbReference type="ARBA" id="ARBA00022618"/>
    </source>
</evidence>
<dbReference type="GO" id="GO:1905786">
    <property type="term" value="P:positive regulation of anaphase-promoting complex-dependent catabolic process"/>
    <property type="evidence" value="ECO:0007669"/>
    <property type="project" value="TreeGrafter"/>
</dbReference>
<sequence length="586" mass="63151">MTHRVSQNDPPLDSGESAQTNGFGGSSWPFTAKTFTEPPRTPQKRVYNHFQSPYDLYLASSAKKRRRDSISLDVIDHDWIGHTPQSQPLTPIKNTPDRFIINRHGDPGSASSSSSAMLQPTTRTTPRSLRLAENLGFTVLPRRNRPLSASSFSPIALAPIFQSSVLPPSSPMPLLYPEKSGPQSSNFKYSSSSRHHASRTAVEVLDAPGVVDDFYTHPLAWSLHADIGVALETAVYIRVGGTKGAYRLCSTVEQPSHVSDANRDWYTSVKWSTKHASRLAIGLDTGEVQIWDVGAPGEGIKIGSILGGDDSGGFAGSMSWNGDVVSVGMGDGKVIHYDTRTRGVTGRVRAHGKGMKVCGLSWREESEGGGGTAWVSGGDDNIVCCWDARGGRGGEAVGVAGRDGKNLRERPVWKGTRHRSAVKALAWNPYKRSVLASGGGVKDGTIHLWSVHTGALLHSHPLQSQITSLHFSPHCKELLSTHGNPNPSLTSSLAASSSSSSLLRNSIQTHAYRFLSPEDTWTFTRVSSVPHAHFSRIITGCVSEDGKRCMTVAGDEVLKVWSVWGGAENSKPAKAPAAAFEHALIR</sequence>
<keyword evidence="2" id="KW-0853">WD repeat</keyword>
<accession>A0A067M3R3</accession>
<feature type="region of interest" description="Disordered" evidence="7">
    <location>
        <begin position="105"/>
        <end position="125"/>
    </location>
</feature>
<keyword evidence="4" id="KW-0677">Repeat</keyword>
<dbReference type="OrthoDB" id="10263272at2759"/>
<comment type="similarity">
    <text evidence="1">Belongs to the WD repeat CDC20/Fizzy family.</text>
</comment>
<dbReference type="SMART" id="SM00320">
    <property type="entry name" value="WD40"/>
    <property type="match status" value="4"/>
</dbReference>
<name>A0A067M3R3_BOTB1</name>
<feature type="compositionally biased region" description="Low complexity" evidence="7">
    <location>
        <begin position="109"/>
        <end position="125"/>
    </location>
</feature>
<dbReference type="Proteomes" id="UP000027195">
    <property type="component" value="Unassembled WGS sequence"/>
</dbReference>
<dbReference type="InterPro" id="IPR033010">
    <property type="entry name" value="Cdc20/Fizzy"/>
</dbReference>
<dbReference type="GO" id="GO:1990757">
    <property type="term" value="F:ubiquitin ligase activator activity"/>
    <property type="evidence" value="ECO:0007669"/>
    <property type="project" value="TreeGrafter"/>
</dbReference>